<dbReference type="Proteomes" id="UP000887574">
    <property type="component" value="Unplaced"/>
</dbReference>
<protein>
    <submittedName>
        <fullName evidence="2">Uncharacterized protein</fullName>
    </submittedName>
</protein>
<dbReference type="AlphaFoldDB" id="A0A915EA53"/>
<proteinExistence type="predicted"/>
<dbReference type="WBParaSite" id="jg449">
    <property type="protein sequence ID" value="jg449"/>
    <property type="gene ID" value="jg449"/>
</dbReference>
<name>A0A915EA53_9BILA</name>
<sequence>MCEGQNSTICPANIKSKEGFLPLNSVWSNYRGRLQHQSNQPILLATSRWRAVPSMPKWLTELTLLAERLQTQLQDISQQ</sequence>
<evidence type="ECO:0000313" key="1">
    <source>
        <dbReference type="Proteomes" id="UP000887574"/>
    </source>
</evidence>
<accession>A0A915EA53</accession>
<keyword evidence="1" id="KW-1185">Reference proteome</keyword>
<organism evidence="1 2">
    <name type="scientific">Ditylenchus dipsaci</name>
    <dbReference type="NCBI Taxonomy" id="166011"/>
    <lineage>
        <taxon>Eukaryota</taxon>
        <taxon>Metazoa</taxon>
        <taxon>Ecdysozoa</taxon>
        <taxon>Nematoda</taxon>
        <taxon>Chromadorea</taxon>
        <taxon>Rhabditida</taxon>
        <taxon>Tylenchina</taxon>
        <taxon>Tylenchomorpha</taxon>
        <taxon>Sphaerularioidea</taxon>
        <taxon>Anguinidae</taxon>
        <taxon>Anguininae</taxon>
        <taxon>Ditylenchus</taxon>
    </lineage>
</organism>
<reference evidence="2" key="1">
    <citation type="submission" date="2022-11" db="UniProtKB">
        <authorList>
            <consortium name="WormBaseParasite"/>
        </authorList>
    </citation>
    <scope>IDENTIFICATION</scope>
</reference>
<evidence type="ECO:0000313" key="2">
    <source>
        <dbReference type="WBParaSite" id="jg449"/>
    </source>
</evidence>